<feature type="transmembrane region" description="Helical" evidence="1">
    <location>
        <begin position="6"/>
        <end position="27"/>
    </location>
</feature>
<name>A0A6J5NL83_9CAUD</name>
<evidence type="ECO:0000256" key="1">
    <source>
        <dbReference type="SAM" id="Phobius"/>
    </source>
</evidence>
<proteinExistence type="predicted"/>
<keyword evidence="1" id="KW-1133">Transmembrane helix</keyword>
<accession>A0A6J5NL83</accession>
<gene>
    <name evidence="2" type="ORF">UFOVP716_19</name>
</gene>
<evidence type="ECO:0000313" key="2">
    <source>
        <dbReference type="EMBL" id="CAB4159657.1"/>
    </source>
</evidence>
<keyword evidence="1" id="KW-0472">Membrane</keyword>
<keyword evidence="1" id="KW-0812">Transmembrane</keyword>
<dbReference type="EMBL" id="LR796686">
    <property type="protein sequence ID" value="CAB4159657.1"/>
    <property type="molecule type" value="Genomic_DNA"/>
</dbReference>
<protein>
    <submittedName>
        <fullName evidence="2">Uncharacterized protein</fullName>
    </submittedName>
</protein>
<organism evidence="2">
    <name type="scientific">uncultured Caudovirales phage</name>
    <dbReference type="NCBI Taxonomy" id="2100421"/>
    <lineage>
        <taxon>Viruses</taxon>
        <taxon>Duplodnaviria</taxon>
        <taxon>Heunggongvirae</taxon>
        <taxon>Uroviricota</taxon>
        <taxon>Caudoviricetes</taxon>
        <taxon>Peduoviridae</taxon>
        <taxon>Maltschvirus</taxon>
        <taxon>Maltschvirus maltsch</taxon>
    </lineage>
</organism>
<reference evidence="2" key="1">
    <citation type="submission" date="2020-04" db="EMBL/GenBank/DDBJ databases">
        <authorList>
            <person name="Chiriac C."/>
            <person name="Salcher M."/>
            <person name="Ghai R."/>
            <person name="Kavagutti S V."/>
        </authorList>
    </citation>
    <scope>NUCLEOTIDE SEQUENCE</scope>
</reference>
<sequence length="51" mass="5824">MFDPSLGDVFVMLLLSALYFHLGRSVGIRVGYLKGRKAVQSYYDKKERVKA</sequence>